<dbReference type="EMBL" id="CACRTB010000036">
    <property type="protein sequence ID" value="VYT41028.1"/>
    <property type="molecule type" value="Genomic_DNA"/>
</dbReference>
<name>A0A6N2WFR8_9BACE</name>
<sequence length="30" mass="3604">MKPTYAFVVYILKCDSKIIYNKIVLLWLDL</sequence>
<dbReference type="AlphaFoldDB" id="A0A6N2WFR8"/>
<reference evidence="1" key="1">
    <citation type="submission" date="2019-11" db="EMBL/GenBank/DDBJ databases">
        <authorList>
            <person name="Feng L."/>
        </authorList>
    </citation>
    <scope>NUCLEOTIDE SEQUENCE</scope>
    <source>
        <strain evidence="1">BcaccaeLFYP20</strain>
    </source>
</reference>
<evidence type="ECO:0000313" key="1">
    <source>
        <dbReference type="EMBL" id="VYT41028.1"/>
    </source>
</evidence>
<organism evidence="1">
    <name type="scientific">Bacteroides caccae</name>
    <dbReference type="NCBI Taxonomy" id="47678"/>
    <lineage>
        <taxon>Bacteria</taxon>
        <taxon>Pseudomonadati</taxon>
        <taxon>Bacteroidota</taxon>
        <taxon>Bacteroidia</taxon>
        <taxon>Bacteroidales</taxon>
        <taxon>Bacteroidaceae</taxon>
        <taxon>Bacteroides</taxon>
    </lineage>
</organism>
<protein>
    <submittedName>
        <fullName evidence="1">Uncharacterized protein</fullName>
    </submittedName>
</protein>
<proteinExistence type="predicted"/>
<gene>
    <name evidence="1" type="ORF">BCLFYP20_03868</name>
</gene>
<accession>A0A6N2WFR8</accession>